<dbReference type="EMBL" id="JAEKNN010000035">
    <property type="protein sequence ID" value="MBJ7609321.1"/>
    <property type="molecule type" value="Genomic_DNA"/>
</dbReference>
<feature type="transmembrane region" description="Helical" evidence="1">
    <location>
        <begin position="303"/>
        <end position="326"/>
    </location>
</feature>
<feature type="transmembrane region" description="Helical" evidence="1">
    <location>
        <begin position="67"/>
        <end position="90"/>
    </location>
</feature>
<evidence type="ECO:0000313" key="2">
    <source>
        <dbReference type="EMBL" id="MBJ7609321.1"/>
    </source>
</evidence>
<reference evidence="2 3" key="1">
    <citation type="submission" date="2020-10" db="EMBL/GenBank/DDBJ databases">
        <title>Ca. Dormibacterota MAGs.</title>
        <authorList>
            <person name="Montgomery K."/>
        </authorList>
    </citation>
    <scope>NUCLEOTIDE SEQUENCE [LARGE SCALE GENOMIC DNA]</scope>
    <source>
        <strain evidence="2">Mitchell_Peninsula_5</strain>
    </source>
</reference>
<dbReference type="Pfam" id="PF12679">
    <property type="entry name" value="ABC2_membrane_2"/>
    <property type="match status" value="1"/>
</dbReference>
<evidence type="ECO:0000256" key="1">
    <source>
        <dbReference type="SAM" id="Phobius"/>
    </source>
</evidence>
<organism evidence="2 3">
    <name type="scientific">Candidatus Amunia macphersoniae</name>
    <dbReference type="NCBI Taxonomy" id="3127014"/>
    <lineage>
        <taxon>Bacteria</taxon>
        <taxon>Bacillati</taxon>
        <taxon>Candidatus Dormiibacterota</taxon>
        <taxon>Candidatus Dormibacteria</taxon>
        <taxon>Candidatus Aeolococcales</taxon>
        <taxon>Candidatus Aeolococcaceae</taxon>
        <taxon>Candidatus Amunia</taxon>
    </lineage>
</organism>
<keyword evidence="1" id="KW-1133">Transmembrane helix</keyword>
<dbReference type="Proteomes" id="UP000614410">
    <property type="component" value="Unassembled WGS sequence"/>
</dbReference>
<accession>A0A934NGI0</accession>
<comment type="caution">
    <text evidence="2">The sequence shown here is derived from an EMBL/GenBank/DDBJ whole genome shotgun (WGS) entry which is preliminary data.</text>
</comment>
<feature type="transmembrane region" description="Helical" evidence="1">
    <location>
        <begin position="181"/>
        <end position="201"/>
    </location>
</feature>
<evidence type="ECO:0000313" key="3">
    <source>
        <dbReference type="Proteomes" id="UP000614410"/>
    </source>
</evidence>
<keyword evidence="1" id="KW-0472">Membrane</keyword>
<name>A0A934NGI0_9BACT</name>
<dbReference type="AlphaFoldDB" id="A0A934NGI0"/>
<feature type="transmembrane region" description="Helical" evidence="1">
    <location>
        <begin position="120"/>
        <end position="142"/>
    </location>
</feature>
<sequence>MSRPKNLFWNPIVRREALTRMRSARTMLLLLGFLAILGAVAYAAYGSQVNANTNVFQVSRAGITVFVALAGTVLALITVVVPGLTGGAIAGERERQTLDLLLCTRVHPWRIVVGKLTGSLLFILFLLVAALPVLSVVSLLGGVQLSDILIVIAAGSMTALALGALGILASCVNRRAAGATLSAYVATFLFFAVPPLIGAIGQASHPNGVVTGGASFGYMTSGGGGRALIAGGPAPFPIPGASRILGPSGPPVVDMLSPVVSISGTLSTLQSQANCATFSGFGGPPICTAADQVTDGAFNGWHYWQVGLLFQGILALVCIALSVLVLRGRVPRTRRGERVAG</sequence>
<dbReference type="GO" id="GO:0140359">
    <property type="term" value="F:ABC-type transporter activity"/>
    <property type="evidence" value="ECO:0007669"/>
    <property type="project" value="InterPro"/>
</dbReference>
<dbReference type="PANTHER" id="PTHR43471:SF12">
    <property type="entry name" value="HYPOTHETICAL MEMBRANE PROTEIN, CONSERVED"/>
    <property type="match status" value="1"/>
</dbReference>
<dbReference type="GO" id="GO:0005886">
    <property type="term" value="C:plasma membrane"/>
    <property type="evidence" value="ECO:0007669"/>
    <property type="project" value="UniProtKB-SubCell"/>
</dbReference>
<proteinExistence type="predicted"/>
<protein>
    <submittedName>
        <fullName evidence="2">ABC transporter permease</fullName>
    </submittedName>
</protein>
<feature type="transmembrane region" description="Helical" evidence="1">
    <location>
        <begin position="148"/>
        <end position="169"/>
    </location>
</feature>
<keyword evidence="1" id="KW-0812">Transmembrane</keyword>
<gene>
    <name evidence="2" type="ORF">JF887_07800</name>
</gene>
<dbReference type="PANTHER" id="PTHR43471">
    <property type="entry name" value="ABC TRANSPORTER PERMEASE"/>
    <property type="match status" value="1"/>
</dbReference>